<comment type="catalytic activity">
    <reaction evidence="16">
        <text>resolvin D2 + NAD(+) = 7-oxoresolvin D2 + NADH + H(+)</text>
        <dbReference type="Rhea" id="RHEA:53584"/>
        <dbReference type="ChEBI" id="CHEBI:15378"/>
        <dbReference type="ChEBI" id="CHEBI:57540"/>
        <dbReference type="ChEBI" id="CHEBI:57945"/>
        <dbReference type="ChEBI" id="CHEBI:133367"/>
        <dbReference type="ChEBI" id="CHEBI:137497"/>
    </reaction>
    <physiologicalReaction direction="left-to-right" evidence="16">
        <dbReference type="Rhea" id="RHEA:53585"/>
    </physiologicalReaction>
</comment>
<dbReference type="GeneTree" id="ENSGT00940000154593"/>
<dbReference type="InterPro" id="IPR020904">
    <property type="entry name" value="Sc_DH/Rdtase_CS"/>
</dbReference>
<evidence type="ECO:0000256" key="12">
    <source>
        <dbReference type="ARBA" id="ARBA00048008"/>
    </source>
</evidence>
<comment type="similarity">
    <text evidence="1 23">Belongs to the short-chain dehydrogenases/reductases (SDR) family.</text>
</comment>
<sequence>MGIWRRTKHETMTNNNEQNQQTRAVDFPGGRGQSRSRQTSLDPSFESSCRHPSTSSDRTADMALSGKTAVVTGAVMGIGRAMTEVLLQNGAKVALLDVNESEGKTLMEALEKQYGQGRTLFCKADVQSEEQFKAAFEKTTETFGGIDILCNNAGILNEGLWEKTVAINLMGVIRGTYLAFEHMNKLKGGRGGVIINTASMAGLGPLPSCPVYTATKHGVVGFTRAMAANSALSGYGIRVNTLCPGFVQTELFTEIPARLAQHSHLADATVQLVEKLGTITVSEVAQHILELVTDETKNGEALLVTPAGKQYITFPSVA</sequence>
<feature type="region of interest" description="Disordered" evidence="24">
    <location>
        <begin position="1"/>
        <end position="60"/>
    </location>
</feature>
<keyword evidence="3" id="KW-0560">Oxidoreductase</keyword>
<dbReference type="EC" id="1.1.1.232" evidence="5"/>
<protein>
    <recommendedName>
        <fullName evidence="6">15-hydroxyprostaglandin dehydrogenase [NAD(+)]</fullName>
        <ecNumber evidence="4">1.1.1.141</ecNumber>
        <ecNumber evidence="5">1.1.1.232</ecNumber>
    </recommendedName>
    <alternativeName>
        <fullName evidence="8">Eicosanoid/docosanoid dehydrogenase [NAD(+)]</fullName>
    </alternativeName>
    <alternativeName>
        <fullName evidence="7">Prostaglandin dehydrogenase 1</fullName>
    </alternativeName>
</protein>
<evidence type="ECO:0000313" key="26">
    <source>
        <dbReference type="Proteomes" id="UP000472265"/>
    </source>
</evidence>
<dbReference type="GO" id="GO:0047034">
    <property type="term" value="F:15-hydroxyicosatetraenoate dehydrogenase activity"/>
    <property type="evidence" value="ECO:0007669"/>
    <property type="project" value="UniProtKB-EC"/>
</dbReference>
<evidence type="ECO:0000256" key="17">
    <source>
        <dbReference type="ARBA" id="ARBA00048535"/>
    </source>
</evidence>
<evidence type="ECO:0000256" key="2">
    <source>
        <dbReference type="ARBA" id="ARBA00022501"/>
    </source>
</evidence>
<dbReference type="Pfam" id="PF00106">
    <property type="entry name" value="adh_short"/>
    <property type="match status" value="1"/>
</dbReference>
<comment type="catalytic activity">
    <reaction evidence="12">
        <text>14-hydroxy-(4Z,7Z,10Z,12E,16Z,19Z)-docosahexaenoate + NAD(+) = 14-oxo-(4Z,7Z,10Z,12E,16Z,19Z)-docosahexaenoate + NADH + H(+)</text>
        <dbReference type="Rhea" id="RHEA:48952"/>
        <dbReference type="ChEBI" id="CHEBI:15378"/>
        <dbReference type="ChEBI" id="CHEBI:57540"/>
        <dbReference type="ChEBI" id="CHEBI:57945"/>
        <dbReference type="ChEBI" id="CHEBI:90866"/>
        <dbReference type="ChEBI" id="CHEBI:90867"/>
    </reaction>
    <physiologicalReaction direction="left-to-right" evidence="12">
        <dbReference type="Rhea" id="RHEA:48953"/>
    </physiologicalReaction>
</comment>
<evidence type="ECO:0000256" key="6">
    <source>
        <dbReference type="ARBA" id="ARBA00040276"/>
    </source>
</evidence>
<evidence type="ECO:0000256" key="3">
    <source>
        <dbReference type="ARBA" id="ARBA00023002"/>
    </source>
</evidence>
<evidence type="ECO:0000256" key="21">
    <source>
        <dbReference type="ARBA" id="ARBA00049151"/>
    </source>
</evidence>
<evidence type="ECO:0000256" key="5">
    <source>
        <dbReference type="ARBA" id="ARBA00039060"/>
    </source>
</evidence>
<dbReference type="SUPFAM" id="SSF51735">
    <property type="entry name" value="NAD(P)-binding Rossmann-fold domains"/>
    <property type="match status" value="1"/>
</dbReference>
<proteinExistence type="inferred from homology"/>
<evidence type="ECO:0000256" key="13">
    <source>
        <dbReference type="ARBA" id="ARBA00048140"/>
    </source>
</evidence>
<keyword evidence="2" id="KW-0644">Prostaglandin metabolism</keyword>
<comment type="catalytic activity">
    <reaction evidence="22">
        <text>resolvin E1 + NAD(+) = 18-oxo-resolvin E1 + NADH + H(+)</text>
        <dbReference type="Rhea" id="RHEA:49244"/>
        <dbReference type="ChEBI" id="CHEBI:15378"/>
        <dbReference type="ChEBI" id="CHEBI:57540"/>
        <dbReference type="ChEBI" id="CHEBI:57945"/>
        <dbReference type="ChEBI" id="CHEBI:91000"/>
        <dbReference type="ChEBI" id="CHEBI:91001"/>
    </reaction>
    <physiologicalReaction direction="left-to-right" evidence="22">
        <dbReference type="Rhea" id="RHEA:49245"/>
    </physiologicalReaction>
</comment>
<evidence type="ECO:0000256" key="14">
    <source>
        <dbReference type="ARBA" id="ARBA00048144"/>
    </source>
</evidence>
<evidence type="ECO:0000256" key="9">
    <source>
        <dbReference type="ARBA" id="ARBA00045705"/>
    </source>
</evidence>
<dbReference type="CDD" id="cd05323">
    <property type="entry name" value="ADH_SDR_c_like"/>
    <property type="match status" value="1"/>
</dbReference>
<comment type="function">
    <text evidence="9">Catalyzes the NAD-dependent dehydrogenation (oxidation) of a broad array of hydroxylated polyunsaturated fatty acids (mainly eicosanoids and docosanoids, including prostaglandins, lipoxins and resolvins), yielding their corresponding keto (oxo) metabolites. Decreases the levels of the pro-proliferative prostaglandins such as prostaglandin E2 (whose activity is increased in cancer because of an increase in the expression of cyclooxygenase 2) and generates oxo-fatty acid products that can profoundly influence cell function by abrogating pro-inflammatory cytokine expression. Converts resolvins E1, D1 and D2 to their oxo products, which represents a mode of resolvin inactivation. Resolvin E1 plays important roles during the resolution phase of acute inflammation, while resolvins D1 and D2 have a unique role in obesity-induced adipose inflammation.</text>
</comment>
<dbReference type="GO" id="GO:0005737">
    <property type="term" value="C:cytoplasm"/>
    <property type="evidence" value="ECO:0007669"/>
    <property type="project" value="TreeGrafter"/>
</dbReference>
<comment type="catalytic activity">
    <reaction evidence="10">
        <text>prostaglandin E1 + NAD(+) = 15-oxoprostaglandin E1 + NADH + H(+)</text>
        <dbReference type="Rhea" id="RHEA:16477"/>
        <dbReference type="ChEBI" id="CHEBI:15378"/>
        <dbReference type="ChEBI" id="CHEBI:57397"/>
        <dbReference type="ChEBI" id="CHEBI:57401"/>
        <dbReference type="ChEBI" id="CHEBI:57540"/>
        <dbReference type="ChEBI" id="CHEBI:57945"/>
    </reaction>
    <physiologicalReaction direction="left-to-right" evidence="10">
        <dbReference type="Rhea" id="RHEA:16478"/>
    </physiologicalReaction>
</comment>
<dbReference type="PRINTS" id="PR00081">
    <property type="entry name" value="GDHRDH"/>
</dbReference>
<evidence type="ECO:0000256" key="10">
    <source>
        <dbReference type="ARBA" id="ARBA00047325"/>
    </source>
</evidence>
<evidence type="ECO:0000256" key="1">
    <source>
        <dbReference type="ARBA" id="ARBA00006484"/>
    </source>
</evidence>
<comment type="catalytic activity">
    <reaction evidence="18">
        <text>prostaglandin A1 + NAD(+) = 15-oxo-prostaglandin A1 + NADH + H(+)</text>
        <dbReference type="Rhea" id="RHEA:41263"/>
        <dbReference type="ChEBI" id="CHEBI:15378"/>
        <dbReference type="ChEBI" id="CHEBI:57398"/>
        <dbReference type="ChEBI" id="CHEBI:57540"/>
        <dbReference type="ChEBI" id="CHEBI:57945"/>
        <dbReference type="ChEBI" id="CHEBI:85072"/>
    </reaction>
    <physiologicalReaction direction="left-to-right" evidence="18">
        <dbReference type="Rhea" id="RHEA:41264"/>
    </physiologicalReaction>
</comment>
<comment type="catalytic activity">
    <reaction evidence="17">
        <text>lipoxin A4 + NAD(+) = 15-oxo-(5S,6R)-dihydroxy-(7E,9E,11Z,13E)-eicosatetraenoate + NADH + H(+)</text>
        <dbReference type="Rhea" id="RHEA:41572"/>
        <dbReference type="ChEBI" id="CHEBI:15378"/>
        <dbReference type="ChEBI" id="CHEBI:57540"/>
        <dbReference type="ChEBI" id="CHEBI:57945"/>
        <dbReference type="ChEBI" id="CHEBI:67026"/>
        <dbReference type="ChEBI" id="CHEBI:78311"/>
    </reaction>
    <physiologicalReaction direction="left-to-right" evidence="17">
        <dbReference type="Rhea" id="RHEA:41573"/>
    </physiologicalReaction>
</comment>
<comment type="catalytic activity">
    <reaction evidence="21">
        <text>(15S)-hydroxy-(5Z,8Z,11Z,13E)-eicosatetraenoate + NAD(+) = 15-oxo-(5Z,8Z,11Z,13E)-eicosatetraenoate + NADH + H(+)</text>
        <dbReference type="Rhea" id="RHEA:23260"/>
        <dbReference type="ChEBI" id="CHEBI:15378"/>
        <dbReference type="ChEBI" id="CHEBI:57409"/>
        <dbReference type="ChEBI" id="CHEBI:57410"/>
        <dbReference type="ChEBI" id="CHEBI:57540"/>
        <dbReference type="ChEBI" id="CHEBI:57945"/>
        <dbReference type="EC" id="1.1.1.232"/>
    </reaction>
    <physiologicalReaction direction="left-to-right" evidence="21">
        <dbReference type="Rhea" id="RHEA:23261"/>
    </physiologicalReaction>
</comment>
<comment type="catalytic activity">
    <reaction evidence="11">
        <text>resolvin D1 + NAD(+) = 8-oxoresolvin D1 + NADH + H(+)</text>
        <dbReference type="Rhea" id="RHEA:50124"/>
        <dbReference type="ChEBI" id="CHEBI:15378"/>
        <dbReference type="ChEBI" id="CHEBI:57540"/>
        <dbReference type="ChEBI" id="CHEBI:57945"/>
        <dbReference type="ChEBI" id="CHEBI:132079"/>
        <dbReference type="ChEBI" id="CHEBI:132080"/>
    </reaction>
    <physiologicalReaction direction="left-to-right" evidence="11">
        <dbReference type="Rhea" id="RHEA:50125"/>
    </physiologicalReaction>
</comment>
<evidence type="ECO:0000256" key="18">
    <source>
        <dbReference type="ARBA" id="ARBA00048611"/>
    </source>
</evidence>
<evidence type="ECO:0000256" key="7">
    <source>
        <dbReference type="ARBA" id="ARBA00041812"/>
    </source>
</evidence>
<dbReference type="FunFam" id="3.40.50.720:FF:000149">
    <property type="entry name" value="15-hydroxyprostaglandin dehydrogenase [NAD(+)]"/>
    <property type="match status" value="1"/>
</dbReference>
<dbReference type="EC" id="1.1.1.141" evidence="4"/>
<comment type="catalytic activity">
    <reaction evidence="14">
        <text>(11R)-hydroxy-(5Z,8Z,12E,14Z)-eicosatetraenoate + NAD(+) = 11-oxo-(5Z,8Z,12E,14Z)-eicosatetraenoate + NADH + H(+)</text>
        <dbReference type="Rhea" id="RHEA:48640"/>
        <dbReference type="ChEBI" id="CHEBI:15378"/>
        <dbReference type="ChEBI" id="CHEBI:57540"/>
        <dbReference type="ChEBI" id="CHEBI:57945"/>
        <dbReference type="ChEBI" id="CHEBI:78836"/>
        <dbReference type="ChEBI" id="CHEBI:90697"/>
    </reaction>
    <physiologicalReaction direction="left-to-right" evidence="14">
        <dbReference type="Rhea" id="RHEA:48641"/>
    </physiologicalReaction>
</comment>
<evidence type="ECO:0000256" key="22">
    <source>
        <dbReference type="ARBA" id="ARBA00049188"/>
    </source>
</evidence>
<organism evidence="25 26">
    <name type="scientific">Sparus aurata</name>
    <name type="common">Gilthead sea bream</name>
    <dbReference type="NCBI Taxonomy" id="8175"/>
    <lineage>
        <taxon>Eukaryota</taxon>
        <taxon>Metazoa</taxon>
        <taxon>Chordata</taxon>
        <taxon>Craniata</taxon>
        <taxon>Vertebrata</taxon>
        <taxon>Euteleostomi</taxon>
        <taxon>Actinopterygii</taxon>
        <taxon>Neopterygii</taxon>
        <taxon>Teleostei</taxon>
        <taxon>Neoteleostei</taxon>
        <taxon>Acanthomorphata</taxon>
        <taxon>Eupercaria</taxon>
        <taxon>Spariformes</taxon>
        <taxon>Sparidae</taxon>
        <taxon>Sparus</taxon>
    </lineage>
</organism>
<dbReference type="FunCoup" id="A0A671YDM0">
    <property type="interactions" value="2"/>
</dbReference>
<comment type="catalytic activity">
    <reaction evidence="19">
        <text>prostaglandin E2 + NAD(+) = 15-oxoprostaglandin E2 + NADH + H(+)</text>
        <dbReference type="Rhea" id="RHEA:11876"/>
        <dbReference type="ChEBI" id="CHEBI:15378"/>
        <dbReference type="ChEBI" id="CHEBI:57400"/>
        <dbReference type="ChEBI" id="CHEBI:57540"/>
        <dbReference type="ChEBI" id="CHEBI:57945"/>
        <dbReference type="ChEBI" id="CHEBI:606564"/>
        <dbReference type="EC" id="1.1.1.141"/>
    </reaction>
    <physiologicalReaction direction="left-to-right" evidence="19">
        <dbReference type="Rhea" id="RHEA:11877"/>
    </physiologicalReaction>
</comment>
<reference evidence="25" key="1">
    <citation type="submission" date="2021-04" db="EMBL/GenBank/DDBJ databases">
        <authorList>
            <consortium name="Wellcome Sanger Institute Data Sharing"/>
        </authorList>
    </citation>
    <scope>NUCLEOTIDE SEQUENCE [LARGE SCALE GENOMIC DNA]</scope>
</reference>
<reference evidence="25" key="2">
    <citation type="submission" date="2025-08" db="UniProtKB">
        <authorList>
            <consortium name="Ensembl"/>
        </authorList>
    </citation>
    <scope>IDENTIFICATION</scope>
</reference>
<gene>
    <name evidence="25" type="primary">zgc:56585</name>
</gene>
<evidence type="ECO:0000313" key="25">
    <source>
        <dbReference type="Ensembl" id="ENSSAUP00010059312.1"/>
    </source>
</evidence>
<dbReference type="InterPro" id="IPR036291">
    <property type="entry name" value="NAD(P)-bd_dom_sf"/>
</dbReference>
<dbReference type="PANTHER" id="PTHR44229:SF5">
    <property type="entry name" value="15-HYDROXYPROSTAGLANDIN DEHYDROGENASE [NAD(+)]"/>
    <property type="match status" value="1"/>
</dbReference>
<keyword evidence="26" id="KW-1185">Reference proteome</keyword>
<accession>A0A671YDM0</accession>
<comment type="catalytic activity">
    <reaction evidence="20">
        <text>resolvin D2 + NAD(+) = 16-oxoresolvin D2 + NADH + H(+)</text>
        <dbReference type="Rhea" id="RHEA:53588"/>
        <dbReference type="ChEBI" id="CHEBI:15378"/>
        <dbReference type="ChEBI" id="CHEBI:57540"/>
        <dbReference type="ChEBI" id="CHEBI:57945"/>
        <dbReference type="ChEBI" id="CHEBI:133367"/>
        <dbReference type="ChEBI" id="CHEBI:137498"/>
    </reaction>
    <physiologicalReaction direction="left-to-right" evidence="20">
        <dbReference type="Rhea" id="RHEA:53589"/>
    </physiologicalReaction>
</comment>
<evidence type="ECO:0000256" key="23">
    <source>
        <dbReference type="RuleBase" id="RU000363"/>
    </source>
</evidence>
<dbReference type="GO" id="GO:0016404">
    <property type="term" value="F:15-hydroxyprostaglandin dehydrogenase (NAD+) activity"/>
    <property type="evidence" value="ECO:0007669"/>
    <property type="project" value="UniProtKB-EC"/>
</dbReference>
<dbReference type="InterPro" id="IPR002347">
    <property type="entry name" value="SDR_fam"/>
</dbReference>
<keyword evidence="2" id="KW-0443">Lipid metabolism</keyword>
<dbReference type="Gene3D" id="3.40.50.720">
    <property type="entry name" value="NAD(P)-binding Rossmann-like Domain"/>
    <property type="match status" value="1"/>
</dbReference>
<dbReference type="InParanoid" id="A0A671YDM0"/>
<evidence type="ECO:0000256" key="20">
    <source>
        <dbReference type="ARBA" id="ARBA00048921"/>
    </source>
</evidence>
<evidence type="ECO:0000256" key="4">
    <source>
        <dbReference type="ARBA" id="ARBA00038968"/>
    </source>
</evidence>
<dbReference type="PANTHER" id="PTHR44229">
    <property type="entry name" value="15-HYDROXYPROSTAGLANDIN DEHYDROGENASE [NAD(+)]"/>
    <property type="match status" value="1"/>
</dbReference>
<dbReference type="PROSITE" id="PS00061">
    <property type="entry name" value="ADH_SHORT"/>
    <property type="match status" value="1"/>
</dbReference>
<evidence type="ECO:0000256" key="11">
    <source>
        <dbReference type="ARBA" id="ARBA00047672"/>
    </source>
</evidence>
<evidence type="ECO:0000256" key="8">
    <source>
        <dbReference type="ARBA" id="ARBA00042026"/>
    </source>
</evidence>
<name>A0A671YDM0_SPAAU</name>
<dbReference type="OMA" id="MKETSWP"/>
<comment type="catalytic activity">
    <reaction evidence="13">
        <text>15-oxo-(5S,6R)-dihydroxy-(7E,9E,11Z)-eicosatrienoate + NADH + H(+) = (5S,6R,15S)-trihydroxy-(7E,9E,11Z)-eicosatrienoate + NAD(+)</text>
        <dbReference type="Rhea" id="RHEA:41596"/>
        <dbReference type="ChEBI" id="CHEBI:15378"/>
        <dbReference type="ChEBI" id="CHEBI:57540"/>
        <dbReference type="ChEBI" id="CHEBI:57945"/>
        <dbReference type="ChEBI" id="CHEBI:78325"/>
        <dbReference type="ChEBI" id="CHEBI:78329"/>
    </reaction>
    <physiologicalReaction direction="left-to-right" evidence="13">
        <dbReference type="Rhea" id="RHEA:41597"/>
    </physiologicalReaction>
</comment>
<evidence type="ECO:0000256" key="19">
    <source>
        <dbReference type="ARBA" id="ARBA00048739"/>
    </source>
</evidence>
<keyword evidence="2" id="KW-0276">Fatty acid metabolism</keyword>
<dbReference type="Proteomes" id="UP000472265">
    <property type="component" value="Chromosome 13"/>
</dbReference>
<dbReference type="AlphaFoldDB" id="A0A671YDM0"/>
<feature type="compositionally biased region" description="Low complexity" evidence="24">
    <location>
        <begin position="12"/>
        <end position="22"/>
    </location>
</feature>
<feature type="compositionally biased region" description="Polar residues" evidence="24">
    <location>
        <begin position="33"/>
        <end position="57"/>
    </location>
</feature>
<dbReference type="PRINTS" id="PR00080">
    <property type="entry name" value="SDRFAMILY"/>
</dbReference>
<dbReference type="Ensembl" id="ENSSAUT00010062225.1">
    <property type="protein sequence ID" value="ENSSAUP00010059312.1"/>
    <property type="gene ID" value="ENSSAUG00010024108.1"/>
</dbReference>
<dbReference type="GO" id="GO:0006693">
    <property type="term" value="P:prostaglandin metabolic process"/>
    <property type="evidence" value="ECO:0007669"/>
    <property type="project" value="UniProtKB-KW"/>
</dbReference>
<evidence type="ECO:0000256" key="24">
    <source>
        <dbReference type="SAM" id="MobiDB-lite"/>
    </source>
</evidence>
<evidence type="ECO:0000256" key="16">
    <source>
        <dbReference type="ARBA" id="ARBA00048393"/>
    </source>
</evidence>
<comment type="catalytic activity">
    <reaction evidence="15">
        <text>resolvin D1 + NAD(+) = 17-oxoresolvin D1 + NADH + H(+)</text>
        <dbReference type="Rhea" id="RHEA:50128"/>
        <dbReference type="ChEBI" id="CHEBI:15378"/>
        <dbReference type="ChEBI" id="CHEBI:57540"/>
        <dbReference type="ChEBI" id="CHEBI:57945"/>
        <dbReference type="ChEBI" id="CHEBI:132079"/>
        <dbReference type="ChEBI" id="CHEBI:132081"/>
    </reaction>
    <physiologicalReaction direction="left-to-right" evidence="15">
        <dbReference type="Rhea" id="RHEA:50129"/>
    </physiologicalReaction>
</comment>
<reference evidence="25" key="3">
    <citation type="submission" date="2025-09" db="UniProtKB">
        <authorList>
            <consortium name="Ensembl"/>
        </authorList>
    </citation>
    <scope>IDENTIFICATION</scope>
</reference>
<evidence type="ECO:0000256" key="15">
    <source>
        <dbReference type="ARBA" id="ARBA00048170"/>
    </source>
</evidence>